<feature type="domain" description="Cytochrome c-type biogenesis protein H TPR" evidence="8">
    <location>
        <begin position="73"/>
        <end position="189"/>
    </location>
</feature>
<dbReference type="InterPro" id="IPR011990">
    <property type="entry name" value="TPR-like_helical_dom_sf"/>
</dbReference>
<feature type="domain" description="Cytochrome c-type biogenesis protein H Ig-like" evidence="7">
    <location>
        <begin position="229"/>
        <end position="336"/>
    </location>
</feature>
<dbReference type="PROSITE" id="PS50005">
    <property type="entry name" value="TPR"/>
    <property type="match status" value="1"/>
</dbReference>
<dbReference type="Pfam" id="PF23892">
    <property type="entry name" value="Ig_CycH"/>
    <property type="match status" value="1"/>
</dbReference>
<name>A0ABV4HQY4_9GAMM</name>
<proteinExistence type="predicted"/>
<gene>
    <name evidence="9" type="ORF">AB6713_04300</name>
</gene>
<feature type="compositionally biased region" description="Low complexity" evidence="5">
    <location>
        <begin position="213"/>
        <end position="224"/>
    </location>
</feature>
<feature type="region of interest" description="Disordered" evidence="5">
    <location>
        <begin position="204"/>
        <end position="224"/>
    </location>
</feature>
<dbReference type="PANTHER" id="PTHR47870">
    <property type="entry name" value="CYTOCHROME C-TYPE BIOGENESIS PROTEIN CCMH"/>
    <property type="match status" value="1"/>
</dbReference>
<dbReference type="InterPro" id="IPR019734">
    <property type="entry name" value="TPR_rpt"/>
</dbReference>
<dbReference type="Gene3D" id="1.25.40.10">
    <property type="entry name" value="Tetratricopeptide repeat domain"/>
    <property type="match status" value="1"/>
</dbReference>
<evidence type="ECO:0000256" key="4">
    <source>
        <dbReference type="PROSITE-ProRule" id="PRU00339"/>
    </source>
</evidence>
<dbReference type="Proteomes" id="UP001566331">
    <property type="component" value="Unassembled WGS sequence"/>
</dbReference>
<evidence type="ECO:0000259" key="7">
    <source>
        <dbReference type="Pfam" id="PF23892"/>
    </source>
</evidence>
<dbReference type="InterPro" id="IPR051263">
    <property type="entry name" value="C-type_cytochrome_biogenesis"/>
</dbReference>
<evidence type="ECO:0000256" key="1">
    <source>
        <dbReference type="ARBA" id="ARBA00022737"/>
    </source>
</evidence>
<dbReference type="SMART" id="SM00028">
    <property type="entry name" value="TPR"/>
    <property type="match status" value="1"/>
</dbReference>
<keyword evidence="6" id="KW-0812">Transmembrane</keyword>
<accession>A0ABV4HQY4</accession>
<keyword evidence="3 4" id="KW-0802">TPR repeat</keyword>
<protein>
    <submittedName>
        <fullName evidence="9">Tetratricopeptide repeat protein</fullName>
    </submittedName>
</protein>
<evidence type="ECO:0000313" key="10">
    <source>
        <dbReference type="Proteomes" id="UP001566331"/>
    </source>
</evidence>
<dbReference type="PANTHER" id="PTHR47870:SF1">
    <property type="entry name" value="CYTOCHROME C-TYPE BIOGENESIS PROTEIN CCMH"/>
    <property type="match status" value="1"/>
</dbReference>
<evidence type="ECO:0000259" key="8">
    <source>
        <dbReference type="Pfam" id="PF23914"/>
    </source>
</evidence>
<dbReference type="SUPFAM" id="SSF48452">
    <property type="entry name" value="TPR-like"/>
    <property type="match status" value="1"/>
</dbReference>
<dbReference type="Pfam" id="PF23914">
    <property type="entry name" value="TPR_CcmH_CycH"/>
    <property type="match status" value="1"/>
</dbReference>
<keyword evidence="6" id="KW-0472">Membrane</keyword>
<feature type="repeat" description="TPR" evidence="4">
    <location>
        <begin position="84"/>
        <end position="117"/>
    </location>
</feature>
<reference evidence="9 10" key="1">
    <citation type="submission" date="2024-07" db="EMBL/GenBank/DDBJ databases">
        <title>Luteimonas salilacus sp. nov., isolated from the shore soil of Salt Lake in Tibet of China.</title>
        <authorList>
            <person name="Zhang X."/>
            <person name="Li A."/>
        </authorList>
    </citation>
    <scope>NUCLEOTIDE SEQUENCE [LARGE SCALE GENOMIC DNA]</scope>
    <source>
        <strain evidence="9 10">B3-2-R+30</strain>
    </source>
</reference>
<evidence type="ECO:0000256" key="3">
    <source>
        <dbReference type="ARBA" id="ARBA00022803"/>
    </source>
</evidence>
<evidence type="ECO:0000256" key="5">
    <source>
        <dbReference type="SAM" id="MobiDB-lite"/>
    </source>
</evidence>
<keyword evidence="6" id="KW-1133">Transmembrane helix</keyword>
<keyword evidence="10" id="KW-1185">Reference proteome</keyword>
<dbReference type="InterPro" id="IPR056413">
    <property type="entry name" value="TPR_CcmH_CycH"/>
</dbReference>
<sequence>MHVFLVLSAVLAIAVAAIVAWPLRAQSRRLAIVVVVAMPVLALCLYALVGTPAGLDPAQREAPRTLADAVARLEAELERDPRQGEGWRLLGRAYREEGRMAEARDAFARAAKLAPEDVGAQLEYAESRAQADPQRRFDAEAIALLQRVLTLDPTQERARLFLGIAQRQAGQHAEAAATWEPLLATLGPEAAAGLRDQIDAAREASGLPPLPPADAATPDDSPAAGTHAVRVRVTLDPGFAARVRLDPEASVFVIARVPGGPPMPVAVQKHRLGELPLELTLDDSDGPMPAQKLSALPEVELLARISASGNAMPQAGDITSEPVRIALPARQPVELTLGTSP</sequence>
<feature type="transmembrane region" description="Helical" evidence="6">
    <location>
        <begin position="30"/>
        <end position="49"/>
    </location>
</feature>
<keyword evidence="1" id="KW-0677">Repeat</keyword>
<comment type="caution">
    <text evidence="9">The sequence shown here is derived from an EMBL/GenBank/DDBJ whole genome shotgun (WGS) entry which is preliminary data.</text>
</comment>
<organism evidence="9 10">
    <name type="scientific">Luteimonas salinilitoris</name>
    <dbReference type="NCBI Taxonomy" id="3237697"/>
    <lineage>
        <taxon>Bacteria</taxon>
        <taxon>Pseudomonadati</taxon>
        <taxon>Pseudomonadota</taxon>
        <taxon>Gammaproteobacteria</taxon>
        <taxon>Lysobacterales</taxon>
        <taxon>Lysobacteraceae</taxon>
        <taxon>Luteimonas</taxon>
    </lineage>
</organism>
<dbReference type="InterPro" id="IPR056412">
    <property type="entry name" value="Ig_CycH"/>
</dbReference>
<evidence type="ECO:0000256" key="6">
    <source>
        <dbReference type="SAM" id="Phobius"/>
    </source>
</evidence>
<evidence type="ECO:0000256" key="2">
    <source>
        <dbReference type="ARBA" id="ARBA00022748"/>
    </source>
</evidence>
<dbReference type="EMBL" id="JBFWIC010000004">
    <property type="protein sequence ID" value="MEZ0473839.1"/>
    <property type="molecule type" value="Genomic_DNA"/>
</dbReference>
<evidence type="ECO:0000313" key="9">
    <source>
        <dbReference type="EMBL" id="MEZ0473839.1"/>
    </source>
</evidence>
<keyword evidence="2" id="KW-0201">Cytochrome c-type biogenesis</keyword>
<dbReference type="RefSeq" id="WP_370562555.1">
    <property type="nucleotide sequence ID" value="NZ_JBFWIB010000002.1"/>
</dbReference>